<dbReference type="RefSeq" id="WP_100295654.1">
    <property type="nucleotide sequence ID" value="NZ_PHGZ01000003.1"/>
</dbReference>
<evidence type="ECO:0000313" key="3">
    <source>
        <dbReference type="Proteomes" id="UP000230282"/>
    </source>
</evidence>
<dbReference type="OrthoDB" id="9134227at2"/>
<keyword evidence="3" id="KW-1185">Reference proteome</keyword>
<dbReference type="Proteomes" id="UP000230282">
    <property type="component" value="Unassembled WGS sequence"/>
</dbReference>
<evidence type="ECO:0000313" key="2">
    <source>
        <dbReference type="EMBL" id="PJG84058.1"/>
    </source>
</evidence>
<reference evidence="2 3" key="1">
    <citation type="submission" date="2017-11" db="EMBL/GenBank/DDBJ databases">
        <title>Reclassification of Bisgaard taxon 5 as Caviibacterium pharyngocola gen. nov., sp. nov.</title>
        <authorList>
            <person name="Christensen H."/>
        </authorList>
    </citation>
    <scope>NUCLEOTIDE SEQUENCE [LARGE SCALE GENOMIC DNA]</scope>
    <source>
        <strain evidence="2 3">7_3</strain>
    </source>
</reference>
<proteinExistence type="predicted"/>
<protein>
    <recommendedName>
        <fullName evidence="1">MrfA-like Zn-binding domain-containing protein</fullName>
    </recommendedName>
</protein>
<dbReference type="Pfam" id="PF09369">
    <property type="entry name" value="MZB"/>
    <property type="match status" value="1"/>
</dbReference>
<comment type="caution">
    <text evidence="2">The sequence shown here is derived from an EMBL/GenBank/DDBJ whole genome shotgun (WGS) entry which is preliminary data.</text>
</comment>
<dbReference type="AlphaFoldDB" id="A0A2M8RYV1"/>
<sequence>MTEKLKNKDYNVSIRLSHLLSHASVGAVVRGPNCLFTIKDIRYWGKGDLIQYVSQVKAVLGIDKQLYTPTYDDTVKIPATIFPRWMLCSNNHCRKLHYAPWRNKTECRFNEIRCLSCGGALQQVSLIQATPDGYMNDVNWHELAHWKAQSPEQKQCGLRLNQAYLTLKQSDKSRFEIGCSICHAKADYSIAQFKSNNKNGLEFRTKIQPWANENAPKNNNQFPQAELIEINDIRLHSPISKRALVIPPESRIKRDPILELLSNNEALLNKITQARTPKLREQVIRLAANKQFNCHPEQIEQALKQLNQDNQLADNITEGQLFEKEYQAFLTPITNLAEDEDFVTQHLTQQWQDNAKTLSPNSTAYKASRLVSQVVAAQRLREIWILTGFQRPLNEEAAIIPVDLDHSCDWLPALELYGEGIFLQINPEVLQRWEKNQAIIDRTLKCKQRFEKAELNTNGFDNPALIVTPRFMLLHALAHKLIKSLEKKSGYSAASLRERIYCSTLPENPMSGILIYTTVVDIAGTLGGLAELAQPKYLLGLLTDALESADWCSLDPICAENEGQGPHRLNRAACHSCELLPETSCGYGNILLDRIFICGNGQFPSILSFIDKE</sequence>
<dbReference type="InterPro" id="IPR047721">
    <property type="entry name" value="DrmB"/>
</dbReference>
<gene>
    <name evidence="2" type="ORF">CVP04_00985</name>
</gene>
<feature type="domain" description="MrfA-like Zn-binding" evidence="1">
    <location>
        <begin position="477"/>
        <end position="577"/>
    </location>
</feature>
<organism evidence="2 3">
    <name type="scientific">Caviibacterium pharyngocola</name>
    <dbReference type="NCBI Taxonomy" id="28159"/>
    <lineage>
        <taxon>Bacteria</taxon>
        <taxon>Pseudomonadati</taxon>
        <taxon>Pseudomonadota</taxon>
        <taxon>Gammaproteobacteria</taxon>
        <taxon>Pasteurellales</taxon>
        <taxon>Pasteurellaceae</taxon>
        <taxon>Caviibacterium</taxon>
    </lineage>
</organism>
<evidence type="ECO:0000259" key="1">
    <source>
        <dbReference type="Pfam" id="PF09369"/>
    </source>
</evidence>
<accession>A0A2M8RYV1</accession>
<name>A0A2M8RYV1_9PAST</name>
<dbReference type="EMBL" id="PHGZ01000003">
    <property type="protein sequence ID" value="PJG84058.1"/>
    <property type="molecule type" value="Genomic_DNA"/>
</dbReference>
<dbReference type="NCBIfam" id="NF038324">
    <property type="entry name" value="DrmB_fam"/>
    <property type="match status" value="1"/>
</dbReference>
<dbReference type="InterPro" id="IPR018973">
    <property type="entry name" value="MZB"/>
</dbReference>